<dbReference type="Proteomes" id="UP000245207">
    <property type="component" value="Unassembled WGS sequence"/>
</dbReference>
<organism evidence="1 2">
    <name type="scientific">Artemisia annua</name>
    <name type="common">Sweet wormwood</name>
    <dbReference type="NCBI Taxonomy" id="35608"/>
    <lineage>
        <taxon>Eukaryota</taxon>
        <taxon>Viridiplantae</taxon>
        <taxon>Streptophyta</taxon>
        <taxon>Embryophyta</taxon>
        <taxon>Tracheophyta</taxon>
        <taxon>Spermatophyta</taxon>
        <taxon>Magnoliopsida</taxon>
        <taxon>eudicotyledons</taxon>
        <taxon>Gunneridae</taxon>
        <taxon>Pentapetalae</taxon>
        <taxon>asterids</taxon>
        <taxon>campanulids</taxon>
        <taxon>Asterales</taxon>
        <taxon>Asteraceae</taxon>
        <taxon>Asteroideae</taxon>
        <taxon>Anthemideae</taxon>
        <taxon>Artemisiinae</taxon>
        <taxon>Artemisia</taxon>
    </lineage>
</organism>
<accession>A0A2U1LJR1</accession>
<evidence type="ECO:0000313" key="2">
    <source>
        <dbReference type="Proteomes" id="UP000245207"/>
    </source>
</evidence>
<evidence type="ECO:0008006" key="3">
    <source>
        <dbReference type="Google" id="ProtNLM"/>
    </source>
</evidence>
<sequence length="192" mass="21898">MFKIISLNVRGLGTDDKVDWVRELGVTEDPIVFGLQETKLKEVDEKFVRRLWNEDDLGFAQVNTIGSSGGLITMLNASIFTGIHAVGEVDFLAVVGKWNDVEGSFVGSSVDDFLNLTGIGSTKLRFYWQAVIWTSLYLIWKARNNKFFQVKQMLAANLVFEIQLAFFFWVSHRCNSFEYSWIDWCNGSAFLI</sequence>
<evidence type="ECO:0000313" key="1">
    <source>
        <dbReference type="EMBL" id="PWA49234.1"/>
    </source>
</evidence>
<dbReference type="Gene3D" id="3.60.10.10">
    <property type="entry name" value="Endonuclease/exonuclease/phosphatase"/>
    <property type="match status" value="1"/>
</dbReference>
<name>A0A2U1LJR1_ARTAN</name>
<protein>
    <recommendedName>
        <fullName evidence="3">RNA-directed DNA polymerase, eukaryota, Reverse transcriptase zinc-binding domain protein</fullName>
    </recommendedName>
</protein>
<reference evidence="1 2" key="1">
    <citation type="journal article" date="2018" name="Mol. Plant">
        <title>The genome of Artemisia annua provides insight into the evolution of Asteraceae family and artemisinin biosynthesis.</title>
        <authorList>
            <person name="Shen Q."/>
            <person name="Zhang L."/>
            <person name="Liao Z."/>
            <person name="Wang S."/>
            <person name="Yan T."/>
            <person name="Shi P."/>
            <person name="Liu M."/>
            <person name="Fu X."/>
            <person name="Pan Q."/>
            <person name="Wang Y."/>
            <person name="Lv Z."/>
            <person name="Lu X."/>
            <person name="Zhang F."/>
            <person name="Jiang W."/>
            <person name="Ma Y."/>
            <person name="Chen M."/>
            <person name="Hao X."/>
            <person name="Li L."/>
            <person name="Tang Y."/>
            <person name="Lv G."/>
            <person name="Zhou Y."/>
            <person name="Sun X."/>
            <person name="Brodelius P.E."/>
            <person name="Rose J.K.C."/>
            <person name="Tang K."/>
        </authorList>
    </citation>
    <scope>NUCLEOTIDE SEQUENCE [LARGE SCALE GENOMIC DNA]</scope>
    <source>
        <strain evidence="2">cv. Huhao1</strain>
        <tissue evidence="1">Leaf</tissue>
    </source>
</reference>
<gene>
    <name evidence="1" type="ORF">CTI12_AA488250</name>
</gene>
<keyword evidence="2" id="KW-1185">Reference proteome</keyword>
<dbReference type="OrthoDB" id="1718935at2759"/>
<comment type="caution">
    <text evidence="1">The sequence shown here is derived from an EMBL/GenBank/DDBJ whole genome shotgun (WGS) entry which is preliminary data.</text>
</comment>
<dbReference type="SUPFAM" id="SSF56219">
    <property type="entry name" value="DNase I-like"/>
    <property type="match status" value="1"/>
</dbReference>
<dbReference type="AlphaFoldDB" id="A0A2U1LJR1"/>
<proteinExistence type="predicted"/>
<dbReference type="EMBL" id="PKPP01009022">
    <property type="protein sequence ID" value="PWA49234.1"/>
    <property type="molecule type" value="Genomic_DNA"/>
</dbReference>
<dbReference type="InterPro" id="IPR036691">
    <property type="entry name" value="Endo/exonu/phosph_ase_sf"/>
</dbReference>